<protein>
    <recommendedName>
        <fullName evidence="4">Bacterial spore germination immunoglobulin-like domain-containing protein</fullName>
    </recommendedName>
</protein>
<evidence type="ECO:0000256" key="1">
    <source>
        <dbReference type="SAM" id="MobiDB-lite"/>
    </source>
</evidence>
<sequence length="142" mass="13803">MLVVLVLLGAAVAGLGTGALLAGGDAPEGRQVTGGTAAPVAPTASPTPSAQGSLSLGTSTGAVDAGERLTLSGQLVGGEEGARVVVQRREEGGWADFPASTTTGEGGRYDLEVSLGRPGENLLRTSVPAIGAVSEPVAVEVG</sequence>
<proteinExistence type="predicted"/>
<evidence type="ECO:0000313" key="2">
    <source>
        <dbReference type="EMBL" id="RJK95273.1"/>
    </source>
</evidence>
<feature type="region of interest" description="Disordered" evidence="1">
    <location>
        <begin position="31"/>
        <end position="60"/>
    </location>
</feature>
<evidence type="ECO:0008006" key="4">
    <source>
        <dbReference type="Google" id="ProtNLM"/>
    </source>
</evidence>
<accession>A0A3A3YX27</accession>
<feature type="compositionally biased region" description="Polar residues" evidence="1">
    <location>
        <begin position="51"/>
        <end position="60"/>
    </location>
</feature>
<comment type="caution">
    <text evidence="2">The sequence shown here is derived from an EMBL/GenBank/DDBJ whole genome shotgun (WGS) entry which is preliminary data.</text>
</comment>
<dbReference type="EMBL" id="QZEZ01000005">
    <property type="protein sequence ID" value="RJK95273.1"/>
    <property type="molecule type" value="Genomic_DNA"/>
</dbReference>
<feature type="compositionally biased region" description="Low complexity" evidence="1">
    <location>
        <begin position="33"/>
        <end position="50"/>
    </location>
</feature>
<name>A0A3A3YX27_9ACTN</name>
<reference evidence="2 3" key="1">
    <citation type="submission" date="2018-09" db="EMBL/GenBank/DDBJ databases">
        <title>YIM 75000 draft genome.</title>
        <authorList>
            <person name="Tang S."/>
            <person name="Feng Y."/>
        </authorList>
    </citation>
    <scope>NUCLEOTIDE SEQUENCE [LARGE SCALE GENOMIC DNA]</scope>
    <source>
        <strain evidence="2 3">YIM 75000</strain>
    </source>
</reference>
<keyword evidence="3" id="KW-1185">Reference proteome</keyword>
<evidence type="ECO:0000313" key="3">
    <source>
        <dbReference type="Proteomes" id="UP000265614"/>
    </source>
</evidence>
<gene>
    <name evidence="2" type="ORF">D5H78_11410</name>
</gene>
<dbReference type="AlphaFoldDB" id="A0A3A3YX27"/>
<dbReference type="Proteomes" id="UP000265614">
    <property type="component" value="Unassembled WGS sequence"/>
</dbReference>
<organism evidence="2 3">
    <name type="scientific">Vallicoccus soli</name>
    <dbReference type="NCBI Taxonomy" id="2339232"/>
    <lineage>
        <taxon>Bacteria</taxon>
        <taxon>Bacillati</taxon>
        <taxon>Actinomycetota</taxon>
        <taxon>Actinomycetes</taxon>
        <taxon>Motilibacterales</taxon>
        <taxon>Vallicoccaceae</taxon>
        <taxon>Vallicoccus</taxon>
    </lineage>
</organism>